<evidence type="ECO:0000313" key="2">
    <source>
        <dbReference type="Proteomes" id="UP000567067"/>
    </source>
</evidence>
<accession>A0A7W3SUY7</accession>
<proteinExistence type="predicted"/>
<dbReference type="EMBL" id="JACJIP010000020">
    <property type="protein sequence ID" value="MBA9086620.1"/>
    <property type="molecule type" value="Genomic_DNA"/>
</dbReference>
<dbReference type="Gene3D" id="3.40.190.10">
    <property type="entry name" value="Periplasmic binding protein-like II"/>
    <property type="match status" value="1"/>
</dbReference>
<evidence type="ECO:0000313" key="1">
    <source>
        <dbReference type="EMBL" id="MBA9086620.1"/>
    </source>
</evidence>
<organism evidence="1 2">
    <name type="scientific">Fontibacillus solani</name>
    <dbReference type="NCBI Taxonomy" id="1572857"/>
    <lineage>
        <taxon>Bacteria</taxon>
        <taxon>Bacillati</taxon>
        <taxon>Bacillota</taxon>
        <taxon>Bacilli</taxon>
        <taxon>Bacillales</taxon>
        <taxon>Paenibacillaceae</taxon>
        <taxon>Fontibacillus</taxon>
    </lineage>
</organism>
<sequence length="43" mass="4730">MILRESGNFPVIYMEIGSMTALKHYVASGLGFALVPEIMLNSK</sequence>
<gene>
    <name evidence="1" type="ORF">FHR92_003100</name>
</gene>
<dbReference type="Proteomes" id="UP000567067">
    <property type="component" value="Unassembled WGS sequence"/>
</dbReference>
<name>A0A7W3SUY7_9BACL</name>
<keyword evidence="2" id="KW-1185">Reference proteome</keyword>
<reference evidence="1 2" key="1">
    <citation type="submission" date="2020-08" db="EMBL/GenBank/DDBJ databases">
        <title>Genomic Encyclopedia of Type Strains, Phase III (KMG-III): the genomes of soil and plant-associated and newly described type strains.</title>
        <authorList>
            <person name="Whitman W."/>
        </authorList>
    </citation>
    <scope>NUCLEOTIDE SEQUENCE [LARGE SCALE GENOMIC DNA]</scope>
    <source>
        <strain evidence="1 2">CECT 8693</strain>
    </source>
</reference>
<keyword evidence="1" id="KW-0238">DNA-binding</keyword>
<dbReference type="GO" id="GO:0003677">
    <property type="term" value="F:DNA binding"/>
    <property type="evidence" value="ECO:0007669"/>
    <property type="project" value="UniProtKB-KW"/>
</dbReference>
<protein>
    <submittedName>
        <fullName evidence="1">DNA-binding transcriptional LysR family regulator</fullName>
    </submittedName>
</protein>
<comment type="caution">
    <text evidence="1">The sequence shown here is derived from an EMBL/GenBank/DDBJ whole genome shotgun (WGS) entry which is preliminary data.</text>
</comment>
<dbReference type="AlphaFoldDB" id="A0A7W3SUY7"/>